<comment type="similarity">
    <text evidence="1">Belongs to the sigma-70 factor family. ECF subfamily.</text>
</comment>
<evidence type="ECO:0000313" key="9">
    <source>
        <dbReference type="EMBL" id="MCS3951963.1"/>
    </source>
</evidence>
<dbReference type="InterPro" id="IPR007627">
    <property type="entry name" value="RNA_pol_sigma70_r2"/>
</dbReference>
<dbReference type="InterPro" id="IPR039425">
    <property type="entry name" value="RNA_pol_sigma-70-like"/>
</dbReference>
<dbReference type="AlphaFoldDB" id="A0A9X2QTK4"/>
<keyword evidence="3" id="KW-0731">Sigma factor</keyword>
<dbReference type="InterPro" id="IPR013249">
    <property type="entry name" value="RNA_pol_sigma70_r4_t2"/>
</dbReference>
<dbReference type="EMBL" id="JANTYZ010000008">
    <property type="protein sequence ID" value="MCS3866050.1"/>
    <property type="molecule type" value="Genomic_DNA"/>
</dbReference>
<dbReference type="GO" id="GO:0016987">
    <property type="term" value="F:sigma factor activity"/>
    <property type="evidence" value="ECO:0007669"/>
    <property type="project" value="UniProtKB-KW"/>
</dbReference>
<name>A0A9X2QTK4_9BACT</name>
<dbReference type="Pfam" id="PF08281">
    <property type="entry name" value="Sigma70_r4_2"/>
    <property type="match status" value="1"/>
</dbReference>
<keyword evidence="4" id="KW-0804">Transcription</keyword>
<dbReference type="Proteomes" id="UP001155057">
    <property type="component" value="Unassembled WGS sequence"/>
</dbReference>
<dbReference type="GO" id="GO:0003677">
    <property type="term" value="F:DNA binding"/>
    <property type="evidence" value="ECO:0007669"/>
    <property type="project" value="InterPro"/>
</dbReference>
<gene>
    <name evidence="7" type="ORF">GGP61_002788</name>
    <name evidence="8" type="ORF">GGP82_002619</name>
    <name evidence="9" type="ORF">GGP83_001919</name>
</gene>
<dbReference type="Proteomes" id="UP001155010">
    <property type="component" value="Unassembled WGS sequence"/>
</dbReference>
<feature type="domain" description="RNA polymerase sigma-70 region 2" evidence="5">
    <location>
        <begin position="28"/>
        <end position="95"/>
    </location>
</feature>
<reference evidence="7" key="1">
    <citation type="submission" date="2022-08" db="EMBL/GenBank/DDBJ databases">
        <title>Genomic Encyclopedia of Type Strains, Phase V (KMG-V): Genome sequencing to study the core and pangenomes of soil and plant-associated prokaryotes.</title>
        <authorList>
            <person name="Whitman W."/>
        </authorList>
    </citation>
    <scope>NUCLEOTIDE SEQUENCE</scope>
    <source>
        <strain evidence="8">SP2016B</strain>
        <strain evidence="9">SP2017</strain>
        <strain evidence="7">SP3049</strain>
    </source>
</reference>
<evidence type="ECO:0000313" key="10">
    <source>
        <dbReference type="Proteomes" id="UP001155057"/>
    </source>
</evidence>
<keyword evidence="2" id="KW-0805">Transcription regulation</keyword>
<dbReference type="Proteomes" id="UP001155034">
    <property type="component" value="Unassembled WGS sequence"/>
</dbReference>
<dbReference type="EMBL" id="JANUBB010000007">
    <property type="protein sequence ID" value="MCS3951963.1"/>
    <property type="molecule type" value="Genomic_DNA"/>
</dbReference>
<dbReference type="InterPro" id="IPR014284">
    <property type="entry name" value="RNA_pol_sigma-70_dom"/>
</dbReference>
<dbReference type="InterPro" id="IPR036388">
    <property type="entry name" value="WH-like_DNA-bd_sf"/>
</dbReference>
<evidence type="ECO:0000259" key="6">
    <source>
        <dbReference type="Pfam" id="PF08281"/>
    </source>
</evidence>
<protein>
    <submittedName>
        <fullName evidence="7">RNA polymerase sigma-70 factor (ECF subfamily)</fullName>
    </submittedName>
</protein>
<dbReference type="SUPFAM" id="SSF88659">
    <property type="entry name" value="Sigma3 and sigma4 domains of RNA polymerase sigma factors"/>
    <property type="match status" value="1"/>
</dbReference>
<evidence type="ECO:0000256" key="2">
    <source>
        <dbReference type="ARBA" id="ARBA00023015"/>
    </source>
</evidence>
<dbReference type="CDD" id="cd06171">
    <property type="entry name" value="Sigma70_r4"/>
    <property type="match status" value="1"/>
</dbReference>
<evidence type="ECO:0000256" key="1">
    <source>
        <dbReference type="ARBA" id="ARBA00010641"/>
    </source>
</evidence>
<dbReference type="Gene3D" id="1.10.1740.10">
    <property type="match status" value="1"/>
</dbReference>
<dbReference type="RefSeq" id="WP_118831092.1">
    <property type="nucleotide sequence ID" value="NZ_CALTSF010000035.1"/>
</dbReference>
<dbReference type="GO" id="GO:0006352">
    <property type="term" value="P:DNA-templated transcription initiation"/>
    <property type="evidence" value="ECO:0007669"/>
    <property type="project" value="InterPro"/>
</dbReference>
<accession>A0A9X2QTK4</accession>
<proteinExistence type="inferred from homology"/>
<evidence type="ECO:0000256" key="4">
    <source>
        <dbReference type="ARBA" id="ARBA00023163"/>
    </source>
</evidence>
<feature type="domain" description="RNA polymerase sigma factor 70 region 4 type 2" evidence="6">
    <location>
        <begin position="129"/>
        <end position="181"/>
    </location>
</feature>
<evidence type="ECO:0000256" key="3">
    <source>
        <dbReference type="ARBA" id="ARBA00023082"/>
    </source>
</evidence>
<evidence type="ECO:0000313" key="7">
    <source>
        <dbReference type="EMBL" id="MCS3711157.1"/>
    </source>
</evidence>
<dbReference type="NCBIfam" id="TIGR02937">
    <property type="entry name" value="sigma70-ECF"/>
    <property type="match status" value="1"/>
</dbReference>
<dbReference type="Gene3D" id="1.10.10.10">
    <property type="entry name" value="Winged helix-like DNA-binding domain superfamily/Winged helix DNA-binding domain"/>
    <property type="match status" value="1"/>
</dbReference>
<sequence>MELPQPCTASDPTIEALKAGNEHAFRCLFEQERERLRRFVVKLVEDADEAENIVQETFAEAYRQIEDFRGEASVSTWLFSIAKHLAYGHLRTSDRHNYLEHETIEFLQVDRDDSVSGTQREVERSERKQIVHDALQELPDHYRRVVQLRDLEEKSTAEAAEQLDLTEVNVRVRLHRARKALREHLCERMEC</sequence>
<dbReference type="PANTHER" id="PTHR43133:SF51">
    <property type="entry name" value="RNA POLYMERASE SIGMA FACTOR"/>
    <property type="match status" value="1"/>
</dbReference>
<evidence type="ECO:0000313" key="8">
    <source>
        <dbReference type="EMBL" id="MCS3866050.1"/>
    </source>
</evidence>
<dbReference type="EMBL" id="JANUAE010000011">
    <property type="protein sequence ID" value="MCS3711157.1"/>
    <property type="molecule type" value="Genomic_DNA"/>
</dbReference>
<comment type="caution">
    <text evidence="7">The sequence shown here is derived from an EMBL/GenBank/DDBJ whole genome shotgun (WGS) entry which is preliminary data.</text>
</comment>
<dbReference type="Pfam" id="PF04542">
    <property type="entry name" value="Sigma70_r2"/>
    <property type="match status" value="1"/>
</dbReference>
<dbReference type="SUPFAM" id="SSF88946">
    <property type="entry name" value="Sigma2 domain of RNA polymerase sigma factors"/>
    <property type="match status" value="1"/>
</dbReference>
<dbReference type="InterPro" id="IPR013324">
    <property type="entry name" value="RNA_pol_sigma_r3/r4-like"/>
</dbReference>
<organism evidence="7 10">
    <name type="scientific">Salinibacter ruber</name>
    <dbReference type="NCBI Taxonomy" id="146919"/>
    <lineage>
        <taxon>Bacteria</taxon>
        <taxon>Pseudomonadati</taxon>
        <taxon>Rhodothermota</taxon>
        <taxon>Rhodothermia</taxon>
        <taxon>Rhodothermales</taxon>
        <taxon>Salinibacteraceae</taxon>
        <taxon>Salinibacter</taxon>
    </lineage>
</organism>
<dbReference type="InterPro" id="IPR013325">
    <property type="entry name" value="RNA_pol_sigma_r2"/>
</dbReference>
<evidence type="ECO:0000259" key="5">
    <source>
        <dbReference type="Pfam" id="PF04542"/>
    </source>
</evidence>
<dbReference type="PANTHER" id="PTHR43133">
    <property type="entry name" value="RNA POLYMERASE ECF-TYPE SIGMA FACTO"/>
    <property type="match status" value="1"/>
</dbReference>